<dbReference type="Gene3D" id="3.40.50.620">
    <property type="entry name" value="HUPs"/>
    <property type="match status" value="1"/>
</dbReference>
<evidence type="ECO:0000256" key="1">
    <source>
        <dbReference type="ARBA" id="ARBA00001974"/>
    </source>
</evidence>
<dbReference type="InterPro" id="IPR018394">
    <property type="entry name" value="DNA_photolyase_1_CS_C"/>
</dbReference>
<protein>
    <submittedName>
        <fullName evidence="8">Cryptochrome/photolyase family protein</fullName>
        <ecNumber evidence="8">4.1.99.3</ecNumber>
    </submittedName>
</protein>
<evidence type="ECO:0000256" key="3">
    <source>
        <dbReference type="ARBA" id="ARBA00022827"/>
    </source>
</evidence>
<dbReference type="InterPro" id="IPR002081">
    <property type="entry name" value="Cryptochrome/DNA_photolyase_1"/>
</dbReference>
<dbReference type="Gene3D" id="1.25.40.80">
    <property type="match status" value="1"/>
</dbReference>
<dbReference type="Pfam" id="PF00875">
    <property type="entry name" value="DNA_photolyase"/>
    <property type="match status" value="1"/>
</dbReference>
<evidence type="ECO:0000313" key="9">
    <source>
        <dbReference type="Proteomes" id="UP001596380"/>
    </source>
</evidence>
<evidence type="ECO:0000256" key="6">
    <source>
        <dbReference type="SAM" id="MobiDB-lite"/>
    </source>
</evidence>
<keyword evidence="2 5" id="KW-0285">Flavoprotein</keyword>
<evidence type="ECO:0000313" key="8">
    <source>
        <dbReference type="EMBL" id="MFC6878416.1"/>
    </source>
</evidence>
<dbReference type="Gene3D" id="1.10.579.10">
    <property type="entry name" value="DNA Cyclobutane Dipyrimidine Photolyase, subunit A, domain 3"/>
    <property type="match status" value="1"/>
</dbReference>
<evidence type="ECO:0000259" key="7">
    <source>
        <dbReference type="PROSITE" id="PS51645"/>
    </source>
</evidence>
<keyword evidence="3 5" id="KW-0274">FAD</keyword>
<dbReference type="PRINTS" id="PR00147">
    <property type="entry name" value="DNAPHOTLYASE"/>
</dbReference>
<keyword evidence="8" id="KW-0456">Lyase</keyword>
<dbReference type="RefSeq" id="WP_160819967.1">
    <property type="nucleotide sequence ID" value="NZ_JBHSXE010000001.1"/>
</dbReference>
<dbReference type="Pfam" id="PF03441">
    <property type="entry name" value="FAD_binding_7"/>
    <property type="match status" value="1"/>
</dbReference>
<dbReference type="SUPFAM" id="SSF52425">
    <property type="entry name" value="Cryptochrome/photolyase, N-terminal domain"/>
    <property type="match status" value="1"/>
</dbReference>
<dbReference type="SUPFAM" id="SSF48173">
    <property type="entry name" value="Cryptochrome/photolyase FAD-binding domain"/>
    <property type="match status" value="1"/>
</dbReference>
<keyword evidence="9" id="KW-1185">Reference proteome</keyword>
<dbReference type="InterPro" id="IPR036155">
    <property type="entry name" value="Crypto/Photolyase_N_sf"/>
</dbReference>
<comment type="caution">
    <text evidence="8">The sequence shown here is derived from an EMBL/GenBank/DDBJ whole genome shotgun (WGS) entry which is preliminary data.</text>
</comment>
<feature type="compositionally biased region" description="Pro residues" evidence="6">
    <location>
        <begin position="438"/>
        <end position="447"/>
    </location>
</feature>
<evidence type="ECO:0000256" key="2">
    <source>
        <dbReference type="ARBA" id="ARBA00022630"/>
    </source>
</evidence>
<dbReference type="Proteomes" id="UP001596380">
    <property type="component" value="Unassembled WGS sequence"/>
</dbReference>
<dbReference type="InterPro" id="IPR036134">
    <property type="entry name" value="Crypto/Photolyase_FAD-like_sf"/>
</dbReference>
<sequence>MDTAVMLFTRDLRVHDNPALAAACAAARHVVPMFVFDEALLPASPNRVRFLVDALRDLDGSLRALGGGLLLRRGDPVAETVRVAGRAGAQAVFLSGDVSRYAARRLARLERECEAARIGVSALPGATVVPPGALAPAGGDHYKVFTPYWRAWEAAPRRPAAALPDRVAPPPADGLTDRRCPDGHVELDVVAEKFAAGASPDLLAGGEAAGRERMRRWLDEGLPGYGDGHDDLAGDRTSRLSAYLRFGCVSPLELAAAARGRPGGEPFVRQLAWRDFHHQVTAAFPDIGRRDYRPRDRRWHDDADALDAWREGRTGLPIVDAGMRQLRREGWMHNRARMISASFLTRNLRVDWRHGLAHFGAWLTDGDVADNAGNWQWVAGTGNDTRPNRVLNPLRQAARFDADGAYVRRYVPELAGLDARDAHAPWRLPPEDRRALPYPAPILDPEP</sequence>
<dbReference type="InterPro" id="IPR014729">
    <property type="entry name" value="Rossmann-like_a/b/a_fold"/>
</dbReference>
<keyword evidence="4 5" id="KW-0157">Chromophore</keyword>
<comment type="similarity">
    <text evidence="5">Belongs to the DNA photolyase family.</text>
</comment>
<name>A0ABW2C9L5_9ACTN</name>
<gene>
    <name evidence="8" type="ORF">ACFQKB_01415</name>
</gene>
<dbReference type="PROSITE" id="PS00394">
    <property type="entry name" value="DNA_PHOTOLYASES_1_1"/>
    <property type="match status" value="1"/>
</dbReference>
<accession>A0ABW2C9L5</accession>
<dbReference type="InterPro" id="IPR006050">
    <property type="entry name" value="DNA_photolyase_N"/>
</dbReference>
<feature type="domain" description="Photolyase/cryptochrome alpha/beta" evidence="7">
    <location>
        <begin position="2"/>
        <end position="128"/>
    </location>
</feature>
<reference evidence="9" key="1">
    <citation type="journal article" date="2019" name="Int. J. Syst. Evol. Microbiol.">
        <title>The Global Catalogue of Microorganisms (GCM) 10K type strain sequencing project: providing services to taxonomists for standard genome sequencing and annotation.</title>
        <authorList>
            <consortium name="The Broad Institute Genomics Platform"/>
            <consortium name="The Broad Institute Genome Sequencing Center for Infectious Disease"/>
            <person name="Wu L."/>
            <person name="Ma J."/>
        </authorList>
    </citation>
    <scope>NUCLEOTIDE SEQUENCE [LARGE SCALE GENOMIC DNA]</scope>
    <source>
        <strain evidence="9">JCM 3369</strain>
    </source>
</reference>
<dbReference type="InterPro" id="IPR005101">
    <property type="entry name" value="Cryptochr/Photolyase_FAD-bd"/>
</dbReference>
<organism evidence="8 9">
    <name type="scientific">Actinomadura yumaensis</name>
    <dbReference type="NCBI Taxonomy" id="111807"/>
    <lineage>
        <taxon>Bacteria</taxon>
        <taxon>Bacillati</taxon>
        <taxon>Actinomycetota</taxon>
        <taxon>Actinomycetes</taxon>
        <taxon>Streptosporangiales</taxon>
        <taxon>Thermomonosporaceae</taxon>
        <taxon>Actinomadura</taxon>
    </lineage>
</organism>
<dbReference type="EMBL" id="JBHSXS010000001">
    <property type="protein sequence ID" value="MFC6878416.1"/>
    <property type="molecule type" value="Genomic_DNA"/>
</dbReference>
<proteinExistence type="inferred from homology"/>
<dbReference type="PROSITE" id="PS51645">
    <property type="entry name" value="PHR_CRY_ALPHA_BETA"/>
    <property type="match status" value="1"/>
</dbReference>
<dbReference type="EC" id="4.1.99.3" evidence="8"/>
<evidence type="ECO:0000256" key="4">
    <source>
        <dbReference type="ARBA" id="ARBA00022991"/>
    </source>
</evidence>
<dbReference type="PANTHER" id="PTHR11455:SF9">
    <property type="entry name" value="CRYPTOCHROME CIRCADIAN CLOCK 5 ISOFORM X1"/>
    <property type="match status" value="1"/>
</dbReference>
<evidence type="ECO:0000256" key="5">
    <source>
        <dbReference type="RuleBase" id="RU004182"/>
    </source>
</evidence>
<dbReference type="PANTHER" id="PTHR11455">
    <property type="entry name" value="CRYPTOCHROME"/>
    <property type="match status" value="1"/>
</dbReference>
<feature type="region of interest" description="Disordered" evidence="6">
    <location>
        <begin position="428"/>
        <end position="447"/>
    </location>
</feature>
<dbReference type="GO" id="GO:0003904">
    <property type="term" value="F:deoxyribodipyrimidine photo-lyase activity"/>
    <property type="evidence" value="ECO:0007669"/>
    <property type="project" value="UniProtKB-EC"/>
</dbReference>
<comment type="cofactor">
    <cofactor evidence="1">
        <name>FAD</name>
        <dbReference type="ChEBI" id="CHEBI:57692"/>
    </cofactor>
</comment>